<dbReference type="PANTHER" id="PTHR13538">
    <property type="entry name" value="N-ACETYLTRANSFERASE 6"/>
    <property type="match status" value="1"/>
</dbReference>
<dbReference type="GO" id="GO:1905502">
    <property type="term" value="F:acetyl-CoA binding"/>
    <property type="evidence" value="ECO:0007669"/>
    <property type="project" value="TreeGrafter"/>
</dbReference>
<evidence type="ECO:0000313" key="3">
    <source>
        <dbReference type="Proteomes" id="UP000046393"/>
    </source>
</evidence>
<feature type="region of interest" description="Disordered" evidence="1">
    <location>
        <begin position="192"/>
        <end position="221"/>
    </location>
</feature>
<keyword evidence="3" id="KW-1185">Reference proteome</keyword>
<dbReference type="InterPro" id="IPR039840">
    <property type="entry name" value="NAA80"/>
</dbReference>
<dbReference type="SUPFAM" id="SSF55729">
    <property type="entry name" value="Acyl-CoA N-acyltransferases (Nat)"/>
    <property type="match status" value="1"/>
</dbReference>
<dbReference type="GO" id="GO:0008080">
    <property type="term" value="F:N-acetyltransferase activity"/>
    <property type="evidence" value="ECO:0007669"/>
    <property type="project" value="InterPro"/>
</dbReference>
<name>A0A0N5ADE7_9BILA</name>
<dbReference type="InterPro" id="IPR016181">
    <property type="entry name" value="Acyl_CoA_acyltransferase"/>
</dbReference>
<protein>
    <submittedName>
        <fullName evidence="4">N-acetyltransferase domain-containing protein</fullName>
    </submittedName>
</protein>
<dbReference type="InterPro" id="IPR000182">
    <property type="entry name" value="GNAT_dom"/>
</dbReference>
<sequence>MSYGTNQPDAYYLIPLIKRKDLTEACINLLNQEWPRSHAARENSFTKCTSEVPPLSFILLESGTDFLVGHARLCRLLNESSGCWIESVIVDPRFRNKGIGRVLMEQTEKAAKQFGFCKVYLSTKDKQGFYSKCGYHFCDPVVHVGSSKLPMIKHLTDRLLSNSTCGQQKEDQKEDHDDLQPVSFNKRCTAKLMSNSSSSPPPPPPPPSNSQPLSRLVKNDSGGECLPKASCCKKELLPSQYMCKVLI</sequence>
<evidence type="ECO:0000256" key="1">
    <source>
        <dbReference type="SAM" id="MobiDB-lite"/>
    </source>
</evidence>
<accession>A0A0N5ADE7</accession>
<dbReference type="PANTHER" id="PTHR13538:SF4">
    <property type="entry name" value="N-ALPHA-ACETYLTRANSFERASE 80"/>
    <property type="match status" value="1"/>
</dbReference>
<evidence type="ECO:0000313" key="4">
    <source>
        <dbReference type="WBParaSite" id="SMUV_0000219501-mRNA-1"/>
    </source>
</evidence>
<proteinExistence type="predicted"/>
<dbReference type="Gene3D" id="3.40.630.30">
    <property type="match status" value="1"/>
</dbReference>
<organism evidence="3 4">
    <name type="scientific">Syphacia muris</name>
    <dbReference type="NCBI Taxonomy" id="451379"/>
    <lineage>
        <taxon>Eukaryota</taxon>
        <taxon>Metazoa</taxon>
        <taxon>Ecdysozoa</taxon>
        <taxon>Nematoda</taxon>
        <taxon>Chromadorea</taxon>
        <taxon>Rhabditida</taxon>
        <taxon>Spirurina</taxon>
        <taxon>Oxyuridomorpha</taxon>
        <taxon>Oxyuroidea</taxon>
        <taxon>Oxyuridae</taxon>
        <taxon>Syphacia</taxon>
    </lineage>
</organism>
<dbReference type="PROSITE" id="PS51186">
    <property type="entry name" value="GNAT"/>
    <property type="match status" value="1"/>
</dbReference>
<dbReference type="GO" id="GO:0005737">
    <property type="term" value="C:cytoplasm"/>
    <property type="evidence" value="ECO:0007669"/>
    <property type="project" value="TreeGrafter"/>
</dbReference>
<dbReference type="Pfam" id="PF00583">
    <property type="entry name" value="Acetyltransf_1"/>
    <property type="match status" value="1"/>
</dbReference>
<reference evidence="4" key="1">
    <citation type="submission" date="2016-04" db="UniProtKB">
        <authorList>
            <consortium name="WormBaseParasite"/>
        </authorList>
    </citation>
    <scope>IDENTIFICATION</scope>
</reference>
<feature type="domain" description="N-acetyltransferase" evidence="2">
    <location>
        <begin position="12"/>
        <end position="156"/>
    </location>
</feature>
<dbReference type="CDD" id="cd04301">
    <property type="entry name" value="NAT_SF"/>
    <property type="match status" value="1"/>
</dbReference>
<evidence type="ECO:0000259" key="2">
    <source>
        <dbReference type="PROSITE" id="PS51186"/>
    </source>
</evidence>
<dbReference type="AlphaFoldDB" id="A0A0N5ADE7"/>
<dbReference type="Proteomes" id="UP000046393">
    <property type="component" value="Unplaced"/>
</dbReference>
<dbReference type="STRING" id="451379.A0A0N5ADE7"/>
<feature type="compositionally biased region" description="Pro residues" evidence="1">
    <location>
        <begin position="199"/>
        <end position="209"/>
    </location>
</feature>
<dbReference type="WBParaSite" id="SMUV_0000219501-mRNA-1">
    <property type="protein sequence ID" value="SMUV_0000219501-mRNA-1"/>
    <property type="gene ID" value="SMUV_0000219501"/>
</dbReference>